<evidence type="ECO:0000256" key="1">
    <source>
        <dbReference type="ARBA" id="ARBA00001613"/>
    </source>
</evidence>
<accession>A0AB33Z409</accession>
<dbReference type="InterPro" id="IPR029058">
    <property type="entry name" value="AB_hydrolase_fold"/>
</dbReference>
<dbReference type="GO" id="GO:0047372">
    <property type="term" value="F:monoacylglycerol lipase activity"/>
    <property type="evidence" value="ECO:0007669"/>
    <property type="project" value="UniProtKB-EC"/>
</dbReference>
<dbReference type="EMBL" id="ASHL01000001">
    <property type="protein sequence ID" value="EPD14196.1"/>
    <property type="molecule type" value="Genomic_DNA"/>
</dbReference>
<gene>
    <name evidence="6" type="ORF">L196_01825</name>
</gene>
<comment type="caution">
    <text evidence="6">The sequence shown here is derived from an EMBL/GenBank/DDBJ whole genome shotgun (WGS) entry which is preliminary data.</text>
</comment>
<dbReference type="RefSeq" id="WP_016389741.1">
    <property type="nucleotide sequence ID" value="NZ_KE646805.1"/>
</dbReference>
<dbReference type="InterPro" id="IPR051044">
    <property type="entry name" value="MAG_DAG_Lipase"/>
</dbReference>
<dbReference type="Proteomes" id="UP000015462">
    <property type="component" value="Unassembled WGS sequence"/>
</dbReference>
<evidence type="ECO:0000313" key="7">
    <source>
        <dbReference type="Proteomes" id="UP000015462"/>
    </source>
</evidence>
<dbReference type="InterPro" id="IPR000073">
    <property type="entry name" value="AB_hydrolase_1"/>
</dbReference>
<keyword evidence="7" id="KW-1185">Reference proteome</keyword>
<proteinExistence type="inferred from homology"/>
<comment type="catalytic activity">
    <reaction evidence="1">
        <text>Hydrolyzes glycerol monoesters of long-chain fatty acids.</text>
        <dbReference type="EC" id="3.1.1.23"/>
    </reaction>
</comment>
<feature type="domain" description="Serine aminopeptidase S33" evidence="5">
    <location>
        <begin position="28"/>
        <end position="261"/>
    </location>
</feature>
<sequence>MAKYSEKRWLANDGMPMHAVRWQPDVEPIMTVCLIHGLGEHSGRYKDMVEYYTSCGVEIVSFDLRGHGKSGGQRGHSADFQQMIRDIKCFIDEVSNIDVAKPWFIYGHSLGATLSIQYALSHPIGFKGVVLSSPLFKPAFEPAKWKLLLGRLVQTGWPTLSLSNEINEVALCRDKEILKSRAEDSLIHHRISARLGIQMLSEGEQLLRKASEVDFPVLLMHGDADAITSHTASTIFAERVGQQCCLKIWQGFYHELHHEPEKEKVFEYGLNWMKRELQRL</sequence>
<dbReference type="FunFam" id="3.40.50.1820:FF:000117">
    <property type="entry name" value="Monoglyceride lipase, putative"/>
    <property type="match status" value="1"/>
</dbReference>
<keyword evidence="6" id="KW-0378">Hydrolase</keyword>
<protein>
    <recommendedName>
        <fullName evidence="4">Monoacylglycerol lipase</fullName>
        <ecNumber evidence="3">3.1.1.23</ecNumber>
    </recommendedName>
</protein>
<evidence type="ECO:0000259" key="5">
    <source>
        <dbReference type="Pfam" id="PF12146"/>
    </source>
</evidence>
<name>A0AB33Z409_9GAMM</name>
<reference evidence="6 7" key="1">
    <citation type="journal article" date="2013" name="Genome Announc.">
        <title>Genome Sequence of the Pyrene- and Fluoranthene-Degrading Bacterium Cycloclasticus sp. Strain PY97M.</title>
        <authorList>
            <person name="Cui Z."/>
            <person name="Xu G."/>
            <person name="Li Q."/>
            <person name="Gao W."/>
            <person name="Zheng L."/>
        </authorList>
    </citation>
    <scope>NUCLEOTIDE SEQUENCE [LARGE SCALE GENOMIC DNA]</scope>
    <source>
        <strain evidence="6 7">PY97M</strain>
    </source>
</reference>
<dbReference type="InterPro" id="IPR022742">
    <property type="entry name" value="Hydrolase_4"/>
</dbReference>
<dbReference type="PANTHER" id="PTHR11614">
    <property type="entry name" value="PHOSPHOLIPASE-RELATED"/>
    <property type="match status" value="1"/>
</dbReference>
<evidence type="ECO:0000256" key="3">
    <source>
        <dbReference type="ARBA" id="ARBA00013254"/>
    </source>
</evidence>
<dbReference type="SUPFAM" id="SSF53474">
    <property type="entry name" value="alpha/beta-Hydrolases"/>
    <property type="match status" value="1"/>
</dbReference>
<dbReference type="Pfam" id="PF12146">
    <property type="entry name" value="Hydrolase_4"/>
    <property type="match status" value="1"/>
</dbReference>
<evidence type="ECO:0000256" key="2">
    <source>
        <dbReference type="ARBA" id="ARBA00008645"/>
    </source>
</evidence>
<dbReference type="AlphaFoldDB" id="A0AB33Z409"/>
<evidence type="ECO:0000313" key="6">
    <source>
        <dbReference type="EMBL" id="EPD14196.1"/>
    </source>
</evidence>
<organism evidence="6 7">
    <name type="scientific">Cycloclasticus pugetii</name>
    <dbReference type="NCBI Taxonomy" id="34068"/>
    <lineage>
        <taxon>Bacteria</taxon>
        <taxon>Pseudomonadati</taxon>
        <taxon>Pseudomonadota</taxon>
        <taxon>Gammaproteobacteria</taxon>
        <taxon>Thiotrichales</taxon>
        <taxon>Piscirickettsiaceae</taxon>
        <taxon>Cycloclasticus</taxon>
    </lineage>
</organism>
<comment type="similarity">
    <text evidence="2">Belongs to the AB hydrolase superfamily.</text>
</comment>
<evidence type="ECO:0000256" key="4">
    <source>
        <dbReference type="ARBA" id="ARBA00071261"/>
    </source>
</evidence>
<dbReference type="EC" id="3.1.1.23" evidence="3"/>
<dbReference type="PRINTS" id="PR00111">
    <property type="entry name" value="ABHYDROLASE"/>
</dbReference>
<dbReference type="Gene3D" id="3.40.50.1820">
    <property type="entry name" value="alpha/beta hydrolase"/>
    <property type="match status" value="1"/>
</dbReference>